<keyword evidence="6" id="KW-0539">Nucleus</keyword>
<keyword evidence="4" id="KW-0498">Mitosis</keyword>
<gene>
    <name evidence="9" type="ORF">QBC33DRAFT_267247</name>
</gene>
<dbReference type="PANTHER" id="PTHR21394">
    <property type="entry name" value="MAU2 CHROMATID COHESION FACTOR HOMOLOG"/>
    <property type="match status" value="1"/>
</dbReference>
<comment type="similarity">
    <text evidence="2">Belongs to the SCC4/mau-2 family.</text>
</comment>
<feature type="compositionally biased region" description="Low complexity" evidence="8">
    <location>
        <begin position="46"/>
        <end position="57"/>
    </location>
</feature>
<evidence type="ECO:0000256" key="5">
    <source>
        <dbReference type="ARBA" id="ARBA00022829"/>
    </source>
</evidence>
<keyword evidence="10" id="KW-1185">Reference proteome</keyword>
<dbReference type="GO" id="GO:0005634">
    <property type="term" value="C:nucleus"/>
    <property type="evidence" value="ECO:0007669"/>
    <property type="project" value="UniProtKB-SubCell"/>
</dbReference>
<evidence type="ECO:0000256" key="4">
    <source>
        <dbReference type="ARBA" id="ARBA00022776"/>
    </source>
</evidence>
<name>A0AAJ0C5B8_9PEZI</name>
<keyword evidence="5" id="KW-0159">Chromosome partition</keyword>
<feature type="region of interest" description="Disordered" evidence="8">
    <location>
        <begin position="122"/>
        <end position="166"/>
    </location>
</feature>
<evidence type="ECO:0000256" key="7">
    <source>
        <dbReference type="ARBA" id="ARBA00023306"/>
    </source>
</evidence>
<comment type="subcellular location">
    <subcellularLocation>
        <location evidence="1">Nucleus</location>
    </subcellularLocation>
</comment>
<keyword evidence="7" id="KW-0131">Cell cycle</keyword>
<feature type="compositionally biased region" description="Polar residues" evidence="8">
    <location>
        <begin position="29"/>
        <end position="44"/>
    </location>
</feature>
<keyword evidence="3" id="KW-0132">Cell division</keyword>
<feature type="compositionally biased region" description="Polar residues" evidence="8">
    <location>
        <begin position="123"/>
        <end position="163"/>
    </location>
</feature>
<reference evidence="9" key="1">
    <citation type="submission" date="2023-06" db="EMBL/GenBank/DDBJ databases">
        <title>Genome-scale phylogeny and comparative genomics of the fungal order Sordariales.</title>
        <authorList>
            <consortium name="Lawrence Berkeley National Laboratory"/>
            <person name="Hensen N."/>
            <person name="Bonometti L."/>
            <person name="Westerberg I."/>
            <person name="Brannstrom I.O."/>
            <person name="Guillou S."/>
            <person name="Cros-Aarteil S."/>
            <person name="Calhoun S."/>
            <person name="Haridas S."/>
            <person name="Kuo A."/>
            <person name="Mondo S."/>
            <person name="Pangilinan J."/>
            <person name="Riley R."/>
            <person name="Labutti K."/>
            <person name="Andreopoulos B."/>
            <person name="Lipzen A."/>
            <person name="Chen C."/>
            <person name="Yanf M."/>
            <person name="Daum C."/>
            <person name="Ng V."/>
            <person name="Clum A."/>
            <person name="Steindorff A."/>
            <person name="Ohm R."/>
            <person name="Martin F."/>
            <person name="Silar P."/>
            <person name="Natvig D."/>
            <person name="Lalanne C."/>
            <person name="Gautier V."/>
            <person name="Ament-Velasquez S.L."/>
            <person name="Kruys A."/>
            <person name="Hutchinson M.I."/>
            <person name="Powell A.J."/>
            <person name="Barry K."/>
            <person name="Miller A.N."/>
            <person name="Grigoriev I.V."/>
            <person name="Debuchy R."/>
            <person name="Gladieux P."/>
            <person name="Thoren M.H."/>
            <person name="Johannesson H."/>
        </authorList>
    </citation>
    <scope>NUCLEOTIDE SEQUENCE</scope>
    <source>
        <strain evidence="9">8032-3</strain>
    </source>
</reference>
<evidence type="ECO:0000313" key="10">
    <source>
        <dbReference type="Proteomes" id="UP001244011"/>
    </source>
</evidence>
<proteinExistence type="inferred from homology"/>
<evidence type="ECO:0000313" key="9">
    <source>
        <dbReference type="EMBL" id="KAK1770450.1"/>
    </source>
</evidence>
<dbReference type="GO" id="GO:0007064">
    <property type="term" value="P:mitotic sister chromatid cohesion"/>
    <property type="evidence" value="ECO:0007669"/>
    <property type="project" value="InterPro"/>
</dbReference>
<dbReference type="GO" id="GO:0051301">
    <property type="term" value="P:cell division"/>
    <property type="evidence" value="ECO:0007669"/>
    <property type="project" value="UniProtKB-KW"/>
</dbReference>
<dbReference type="RefSeq" id="XP_060286663.1">
    <property type="nucleotide sequence ID" value="XM_060423156.1"/>
</dbReference>
<dbReference type="Proteomes" id="UP001244011">
    <property type="component" value="Unassembled WGS sequence"/>
</dbReference>
<dbReference type="GO" id="GO:0007059">
    <property type="term" value="P:chromosome segregation"/>
    <property type="evidence" value="ECO:0007669"/>
    <property type="project" value="UniProtKB-KW"/>
</dbReference>
<evidence type="ECO:0000256" key="6">
    <source>
        <dbReference type="ARBA" id="ARBA00023242"/>
    </source>
</evidence>
<evidence type="ECO:0000256" key="8">
    <source>
        <dbReference type="SAM" id="MobiDB-lite"/>
    </source>
</evidence>
<dbReference type="Pfam" id="PF10345">
    <property type="entry name" value="Cohesin_load"/>
    <property type="match status" value="1"/>
</dbReference>
<protein>
    <submittedName>
        <fullName evidence="9">Cohesin loading factor-domain-containing protein</fullName>
    </submittedName>
</protein>
<evidence type="ECO:0000256" key="1">
    <source>
        <dbReference type="ARBA" id="ARBA00004123"/>
    </source>
</evidence>
<dbReference type="InterPro" id="IPR019440">
    <property type="entry name" value="MAU2"/>
</dbReference>
<evidence type="ECO:0000256" key="2">
    <source>
        <dbReference type="ARBA" id="ARBA00008585"/>
    </source>
</evidence>
<accession>A0AAJ0C5B8</accession>
<comment type="caution">
    <text evidence="9">The sequence shown here is derived from an EMBL/GenBank/DDBJ whole genome shotgun (WGS) entry which is preliminary data.</text>
</comment>
<dbReference type="AlphaFoldDB" id="A0AAJ0C5B8"/>
<dbReference type="GeneID" id="85306343"/>
<sequence length="801" mass="87774">MTFRGSMPSGQAFNGQQPMPYPPYPPQYGSGNSQANALYQNQQFVPAHPQQPAQYYPLGAPQLQSYDGAHDRPPPPSAASPVQYVDPSYLQQPVTVHPMENYLPAPAPPPQPAAHARYPQPIQQPLSANNSPRMSTIRPPSQGSHRKSTPSAGPTRSSSSAGVTKSPLVSHASVQVETLPLLLCVAEDCFSKARASVTEVGRSADTHVANEYHKLIATGLGCLEVAMQSNKLRPRLEARLRLRYAGILVEETVNTMEAETALTKGIALCEKHRFMDLKYCMQFLFAKVLFQRNPKAALISIDSNISESTTYKQVHWVYAFRFLKAAFYLQAGSSTDPHAFENLKKLAAIATQRGDRAICVMASLLEGLAHLSTMKDDAILRVQTCIAQASKFQLEASVHLPQIDVLLLLLDLACSLHQKEPAMYSRKLAALQSRMDELKNSPQWDSRSTELLLPIKRHSGTSQTISDDTAAILRRGDGESDYLVLPSIARQQAFALAYTFHGLFALYKSTTLGKSSEIWAEALKVLKDPKSKPSSTCLPEAAKQADWETELTCYIQVLIGLQAASLSDWTKVKRCLEAIETSPPRSDVLSLLQLYLSGVYEQGTANLDNALQIFEDPRFDISNVQPKASPGNISHQLSILAALNRVWIMQAPSNRNDAKTTVLKDLLGPLCIESSDLDIRTAYNLVLASIQTSPTLSINQVKRYIQQSLNGAQQTANTQCLSIALNIMRCRLFENVVGEQALKSAKACSAQAKKTGNLLWMSVADGMLAQSLEMQGAVAEAKATKENGIRLANEALTRTQC</sequence>
<evidence type="ECO:0000256" key="3">
    <source>
        <dbReference type="ARBA" id="ARBA00022618"/>
    </source>
</evidence>
<feature type="region of interest" description="Disordered" evidence="8">
    <location>
        <begin position="1"/>
        <end position="83"/>
    </location>
</feature>
<organism evidence="9 10">
    <name type="scientific">Phialemonium atrogriseum</name>
    <dbReference type="NCBI Taxonomy" id="1093897"/>
    <lineage>
        <taxon>Eukaryota</taxon>
        <taxon>Fungi</taxon>
        <taxon>Dikarya</taxon>
        <taxon>Ascomycota</taxon>
        <taxon>Pezizomycotina</taxon>
        <taxon>Sordariomycetes</taxon>
        <taxon>Sordariomycetidae</taxon>
        <taxon>Cephalothecales</taxon>
        <taxon>Cephalothecaceae</taxon>
        <taxon>Phialemonium</taxon>
    </lineage>
</organism>
<dbReference type="EMBL" id="MU839000">
    <property type="protein sequence ID" value="KAK1770450.1"/>
    <property type="molecule type" value="Genomic_DNA"/>
</dbReference>